<evidence type="ECO:0000313" key="1">
    <source>
        <dbReference type="Proteomes" id="UP000887576"/>
    </source>
</evidence>
<name>A0AC34RE02_9BILA</name>
<sequence>MINFIEKLHGKYHRYIFLEDENLSESKIHLKKLKVCLLEKTFQLKNFLFIKNWRINGIDYLEVDFEKKFLDEIFKNQIYFFRCWSKLDVPVDLEEILQKTCSAVTVVLPRNVIIPENYLELLCQWKRTVPLNVFTCYLTKFDENLHFLSNFLVKISNPLFRYISFGYPKLTKNQIKILKKQMNKIFNDADVYYSNPDVYFGLKIYDYQSHTTFTIKNDYYIERREDYWYPWCY</sequence>
<dbReference type="Proteomes" id="UP000887576">
    <property type="component" value="Unplaced"/>
</dbReference>
<evidence type="ECO:0000313" key="2">
    <source>
        <dbReference type="WBParaSite" id="JU765_v2.g6054.t1"/>
    </source>
</evidence>
<accession>A0AC34RE02</accession>
<reference evidence="2" key="1">
    <citation type="submission" date="2022-11" db="UniProtKB">
        <authorList>
            <consortium name="WormBaseParasite"/>
        </authorList>
    </citation>
    <scope>IDENTIFICATION</scope>
</reference>
<organism evidence="1 2">
    <name type="scientific">Panagrolaimus sp. JU765</name>
    <dbReference type="NCBI Taxonomy" id="591449"/>
    <lineage>
        <taxon>Eukaryota</taxon>
        <taxon>Metazoa</taxon>
        <taxon>Ecdysozoa</taxon>
        <taxon>Nematoda</taxon>
        <taxon>Chromadorea</taxon>
        <taxon>Rhabditida</taxon>
        <taxon>Tylenchina</taxon>
        <taxon>Panagrolaimomorpha</taxon>
        <taxon>Panagrolaimoidea</taxon>
        <taxon>Panagrolaimidae</taxon>
        <taxon>Panagrolaimus</taxon>
    </lineage>
</organism>
<dbReference type="WBParaSite" id="JU765_v2.g6054.t1">
    <property type="protein sequence ID" value="JU765_v2.g6054.t1"/>
    <property type="gene ID" value="JU765_v2.g6054"/>
</dbReference>
<proteinExistence type="predicted"/>
<protein>
    <submittedName>
        <fullName evidence="2">Uncharacterized protein</fullName>
    </submittedName>
</protein>